<feature type="signal peptide" evidence="1">
    <location>
        <begin position="1"/>
        <end position="22"/>
    </location>
</feature>
<protein>
    <submittedName>
        <fullName evidence="2">Protein kinase</fullName>
    </submittedName>
</protein>
<name>A0A166LAK4_COLIC</name>
<accession>A0A166LAK4</accession>
<comment type="caution">
    <text evidence="2">The sequence shown here is derived from an EMBL/GenBank/DDBJ whole genome shotgun (WGS) entry which is preliminary data.</text>
</comment>
<dbReference type="PROSITE" id="PS51257">
    <property type="entry name" value="PROKAR_LIPOPROTEIN"/>
    <property type="match status" value="1"/>
</dbReference>
<proteinExistence type="predicted"/>
<dbReference type="Proteomes" id="UP000076584">
    <property type="component" value="Unassembled WGS sequence"/>
</dbReference>
<dbReference type="AlphaFoldDB" id="A0A166LAK4"/>
<dbReference type="GO" id="GO:0016301">
    <property type="term" value="F:kinase activity"/>
    <property type="evidence" value="ECO:0007669"/>
    <property type="project" value="UniProtKB-KW"/>
</dbReference>
<evidence type="ECO:0000313" key="3">
    <source>
        <dbReference type="Proteomes" id="UP000076584"/>
    </source>
</evidence>
<organism evidence="2 3">
    <name type="scientific">Colletotrichum incanum</name>
    <name type="common">Soybean anthracnose fungus</name>
    <dbReference type="NCBI Taxonomy" id="1573173"/>
    <lineage>
        <taxon>Eukaryota</taxon>
        <taxon>Fungi</taxon>
        <taxon>Dikarya</taxon>
        <taxon>Ascomycota</taxon>
        <taxon>Pezizomycotina</taxon>
        <taxon>Sordariomycetes</taxon>
        <taxon>Hypocreomycetidae</taxon>
        <taxon>Glomerellales</taxon>
        <taxon>Glomerellaceae</taxon>
        <taxon>Colletotrichum</taxon>
        <taxon>Colletotrichum spaethianum species complex</taxon>
    </lineage>
</organism>
<gene>
    <name evidence="2" type="ORF">CI238_11609</name>
</gene>
<dbReference type="EMBL" id="LFIW01002827">
    <property type="protein sequence ID" value="KZL63295.1"/>
    <property type="molecule type" value="Genomic_DNA"/>
</dbReference>
<evidence type="ECO:0000256" key="1">
    <source>
        <dbReference type="SAM" id="SignalP"/>
    </source>
</evidence>
<sequence length="67" mass="7564">MKFIATFSVLFAAAVFAQSCTGNELQVCQGNRIKFCNLAKNNVFDYVESALYFKDWVKQEKVSQEGS</sequence>
<keyword evidence="2" id="KW-0418">Kinase</keyword>
<keyword evidence="3" id="KW-1185">Reference proteome</keyword>
<feature type="chain" id="PRO_5007876814" evidence="1">
    <location>
        <begin position="23"/>
        <end position="67"/>
    </location>
</feature>
<evidence type="ECO:0000313" key="2">
    <source>
        <dbReference type="EMBL" id="KZL63295.1"/>
    </source>
</evidence>
<keyword evidence="1" id="KW-0732">Signal</keyword>
<reference evidence="2 3" key="1">
    <citation type="submission" date="2015-06" db="EMBL/GenBank/DDBJ databases">
        <title>Survival trade-offs in plant roots during colonization by closely related pathogenic and mutualistic fungi.</title>
        <authorList>
            <person name="Hacquard S."/>
            <person name="Kracher B."/>
            <person name="Hiruma K."/>
            <person name="Weinman A."/>
            <person name="Muench P."/>
            <person name="Garrido Oter R."/>
            <person name="Ver Loren van Themaat E."/>
            <person name="Dallerey J.-F."/>
            <person name="Damm U."/>
            <person name="Henrissat B."/>
            <person name="Lespinet O."/>
            <person name="Thon M."/>
            <person name="Kemen E."/>
            <person name="McHardy A.C."/>
            <person name="Schulze-Lefert P."/>
            <person name="O'Connell R.J."/>
        </authorList>
    </citation>
    <scope>NUCLEOTIDE SEQUENCE [LARGE SCALE GENOMIC DNA]</scope>
    <source>
        <strain evidence="2 3">MAFF 238704</strain>
    </source>
</reference>
<keyword evidence="2" id="KW-0808">Transferase</keyword>